<keyword evidence="2" id="KW-1185">Reference proteome</keyword>
<dbReference type="Proteomes" id="UP001230156">
    <property type="component" value="Unassembled WGS sequence"/>
</dbReference>
<protein>
    <submittedName>
        <fullName evidence="1">DUF992 domain-containing protein</fullName>
    </submittedName>
</protein>
<reference evidence="2" key="1">
    <citation type="submission" date="2023-08" db="EMBL/GenBank/DDBJ databases">
        <title>Rhodospirillaceae gen. nov., a novel taxon isolated from the Yangtze River Yuezi River estuary sludge.</title>
        <authorList>
            <person name="Ruan L."/>
        </authorList>
    </citation>
    <scope>NUCLEOTIDE SEQUENCE [LARGE SCALE GENOMIC DNA]</scope>
    <source>
        <strain evidence="2">R-7</strain>
    </source>
</reference>
<sequence>MAAVLGIGMLGTGLCASLPAGADSSVNIGALSCHVSGGIGFIFGSSKDLDCVFKHTDGETERYHGEINKYGVDIGFTTESRIIWAVFAPGQVAKGSLAGHYGGVTGEAEIGLGLGANVLLGGSNKQVALQPLSITGGVGLNVAAGIASITLEAGK</sequence>
<dbReference type="Pfam" id="PF06186">
    <property type="entry name" value="DUF992"/>
    <property type="match status" value="1"/>
</dbReference>
<dbReference type="InterPro" id="IPR009333">
    <property type="entry name" value="DUF992"/>
</dbReference>
<comment type="caution">
    <text evidence="1">The sequence shown here is derived from an EMBL/GenBank/DDBJ whole genome shotgun (WGS) entry which is preliminary data.</text>
</comment>
<name>A0ABU0YKP6_9PROT</name>
<proteinExistence type="predicted"/>
<dbReference type="RefSeq" id="WP_379955755.1">
    <property type="nucleotide sequence ID" value="NZ_JAUYVI010000003.1"/>
</dbReference>
<accession>A0ABU0YKP6</accession>
<dbReference type="EMBL" id="JAUYVI010000003">
    <property type="protein sequence ID" value="MDQ7248302.1"/>
    <property type="molecule type" value="Genomic_DNA"/>
</dbReference>
<evidence type="ECO:0000313" key="1">
    <source>
        <dbReference type="EMBL" id="MDQ7248302.1"/>
    </source>
</evidence>
<evidence type="ECO:0000313" key="2">
    <source>
        <dbReference type="Proteomes" id="UP001230156"/>
    </source>
</evidence>
<gene>
    <name evidence="1" type="ORF">Q8A70_11530</name>
</gene>
<organism evidence="1 2">
    <name type="scientific">Dongia sedimenti</name>
    <dbReference type="NCBI Taxonomy" id="3064282"/>
    <lineage>
        <taxon>Bacteria</taxon>
        <taxon>Pseudomonadati</taxon>
        <taxon>Pseudomonadota</taxon>
        <taxon>Alphaproteobacteria</taxon>
        <taxon>Rhodospirillales</taxon>
        <taxon>Dongiaceae</taxon>
        <taxon>Dongia</taxon>
    </lineage>
</organism>